<feature type="chain" id="PRO_5045117448" description="Spore-associated protein A" evidence="1">
    <location>
        <begin position="31"/>
        <end position="144"/>
    </location>
</feature>
<protein>
    <recommendedName>
        <fullName evidence="4">Spore-associated protein A</fullName>
    </recommendedName>
</protein>
<keyword evidence="1" id="KW-0732">Signal</keyword>
<name>A0ABP8UQR5_9ACTN</name>
<proteinExistence type="predicted"/>
<dbReference type="EMBL" id="BAABHK010000016">
    <property type="protein sequence ID" value="GAA4636037.1"/>
    <property type="molecule type" value="Genomic_DNA"/>
</dbReference>
<gene>
    <name evidence="2" type="ORF">GCM10023196_084120</name>
</gene>
<evidence type="ECO:0000313" key="2">
    <source>
        <dbReference type="EMBL" id="GAA4636037.1"/>
    </source>
</evidence>
<organism evidence="2 3">
    <name type="scientific">Actinoallomurus vinaceus</name>
    <dbReference type="NCBI Taxonomy" id="1080074"/>
    <lineage>
        <taxon>Bacteria</taxon>
        <taxon>Bacillati</taxon>
        <taxon>Actinomycetota</taxon>
        <taxon>Actinomycetes</taxon>
        <taxon>Streptosporangiales</taxon>
        <taxon>Thermomonosporaceae</taxon>
        <taxon>Actinoallomurus</taxon>
    </lineage>
</organism>
<reference evidence="3" key="1">
    <citation type="journal article" date="2019" name="Int. J. Syst. Evol. Microbiol.">
        <title>The Global Catalogue of Microorganisms (GCM) 10K type strain sequencing project: providing services to taxonomists for standard genome sequencing and annotation.</title>
        <authorList>
            <consortium name="The Broad Institute Genomics Platform"/>
            <consortium name="The Broad Institute Genome Sequencing Center for Infectious Disease"/>
            <person name="Wu L."/>
            <person name="Ma J."/>
        </authorList>
    </citation>
    <scope>NUCLEOTIDE SEQUENCE [LARGE SCALE GENOMIC DNA]</scope>
    <source>
        <strain evidence="3">JCM 17939</strain>
    </source>
</reference>
<comment type="caution">
    <text evidence="2">The sequence shown here is derived from an EMBL/GenBank/DDBJ whole genome shotgun (WGS) entry which is preliminary data.</text>
</comment>
<sequence length="144" mass="15214">MRRFKQRAVLALSVAGMLAGSVAVSSPAEAVATPAEACGSNYHEIDHHDLGSVATIHLLYNGSTDCVVTSKKVNLGTPTHVLAAIAKVNSDGSYSYINDPPSTDTKYAYYAGPVRVYAPHSCISWGGAADPGWVMWYSQPSHCG</sequence>
<accession>A0ABP8UQR5</accession>
<dbReference type="Proteomes" id="UP001501442">
    <property type="component" value="Unassembled WGS sequence"/>
</dbReference>
<feature type="signal peptide" evidence="1">
    <location>
        <begin position="1"/>
        <end position="30"/>
    </location>
</feature>
<evidence type="ECO:0000256" key="1">
    <source>
        <dbReference type="SAM" id="SignalP"/>
    </source>
</evidence>
<evidence type="ECO:0000313" key="3">
    <source>
        <dbReference type="Proteomes" id="UP001501442"/>
    </source>
</evidence>
<dbReference type="RefSeq" id="WP_345439014.1">
    <property type="nucleotide sequence ID" value="NZ_BAABHK010000016.1"/>
</dbReference>
<evidence type="ECO:0008006" key="4">
    <source>
        <dbReference type="Google" id="ProtNLM"/>
    </source>
</evidence>
<keyword evidence="3" id="KW-1185">Reference proteome</keyword>